<evidence type="ECO:0000256" key="6">
    <source>
        <dbReference type="ARBA" id="ARBA00023143"/>
    </source>
</evidence>
<dbReference type="SUPFAM" id="SSF64518">
    <property type="entry name" value="Phase 1 flagellin"/>
    <property type="match status" value="1"/>
</dbReference>
<dbReference type="Pfam" id="PF00460">
    <property type="entry name" value="Flg_bb_rod"/>
    <property type="match status" value="1"/>
</dbReference>
<dbReference type="PANTHER" id="PTHR30033">
    <property type="entry name" value="FLAGELLAR HOOK-ASSOCIATED PROTEIN 1"/>
    <property type="match status" value="1"/>
</dbReference>
<evidence type="ECO:0000313" key="12">
    <source>
        <dbReference type="EMBL" id="PLW86078.1"/>
    </source>
</evidence>
<comment type="caution">
    <text evidence="12">The sequence shown here is derived from an EMBL/GenBank/DDBJ whole genome shotgun (WGS) entry which is preliminary data.</text>
</comment>
<evidence type="ECO:0000259" key="8">
    <source>
        <dbReference type="Pfam" id="PF00460"/>
    </source>
</evidence>
<dbReference type="InterPro" id="IPR001444">
    <property type="entry name" value="Flag_bb_rod_N"/>
</dbReference>
<dbReference type="KEGG" id="hja:BST95_07360"/>
<evidence type="ECO:0000313" key="13">
    <source>
        <dbReference type="Proteomes" id="UP000235162"/>
    </source>
</evidence>
<evidence type="ECO:0000256" key="5">
    <source>
        <dbReference type="ARBA" id="ARBA00022525"/>
    </source>
</evidence>
<reference evidence="12 13" key="1">
    <citation type="submission" date="2018-01" db="EMBL/GenBank/DDBJ databases">
        <title>The draft genome sequence of Halioglobus japonicus S1-36.</title>
        <authorList>
            <person name="Du Z.-J."/>
            <person name="Shi M.-J."/>
        </authorList>
    </citation>
    <scope>NUCLEOTIDE SEQUENCE [LARGE SCALE GENOMIC DNA]</scope>
    <source>
        <strain evidence="12 13">S1-36</strain>
    </source>
</reference>
<dbReference type="InterPro" id="IPR049119">
    <property type="entry name" value="FlgK_D2-like"/>
</dbReference>
<feature type="domain" description="Flagellar basal-body/hook protein C-terminal" evidence="9">
    <location>
        <begin position="499"/>
        <end position="529"/>
    </location>
</feature>
<dbReference type="GO" id="GO:0009424">
    <property type="term" value="C:bacterial-type flagellum hook"/>
    <property type="evidence" value="ECO:0007669"/>
    <property type="project" value="UniProtKB-UniRule"/>
</dbReference>
<dbReference type="InterPro" id="IPR053927">
    <property type="entry name" value="FlgK_helical"/>
</dbReference>
<feature type="domain" description="Flagellar hook-associated protein FlgK helical" evidence="11">
    <location>
        <begin position="84"/>
        <end position="318"/>
    </location>
</feature>
<accession>A0AAP8MDZ3</accession>
<evidence type="ECO:0000256" key="3">
    <source>
        <dbReference type="ARBA" id="ARBA00009677"/>
    </source>
</evidence>
<keyword evidence="12" id="KW-0282">Flagellum</keyword>
<organism evidence="12 13">
    <name type="scientific">Halioglobus japonicus</name>
    <dbReference type="NCBI Taxonomy" id="930805"/>
    <lineage>
        <taxon>Bacteria</taxon>
        <taxon>Pseudomonadati</taxon>
        <taxon>Pseudomonadota</taxon>
        <taxon>Gammaproteobacteria</taxon>
        <taxon>Cellvibrionales</taxon>
        <taxon>Halieaceae</taxon>
        <taxon>Halioglobus</taxon>
    </lineage>
</organism>
<dbReference type="GO" id="GO:0044780">
    <property type="term" value="P:bacterial-type flagellum assembly"/>
    <property type="evidence" value="ECO:0007669"/>
    <property type="project" value="InterPro"/>
</dbReference>
<dbReference type="InterPro" id="IPR002371">
    <property type="entry name" value="FlgK"/>
</dbReference>
<gene>
    <name evidence="7" type="primary">flgK</name>
    <name evidence="12" type="ORF">C0029_06405</name>
</gene>
<keyword evidence="13" id="KW-1185">Reference proteome</keyword>
<keyword evidence="12" id="KW-0966">Cell projection</keyword>
<evidence type="ECO:0000256" key="2">
    <source>
        <dbReference type="ARBA" id="ARBA00004613"/>
    </source>
</evidence>
<comment type="subcellular location">
    <subcellularLocation>
        <location evidence="1 7">Bacterial flagellum</location>
    </subcellularLocation>
    <subcellularLocation>
        <location evidence="2 7">Secreted</location>
    </subcellularLocation>
</comment>
<dbReference type="Pfam" id="PF21158">
    <property type="entry name" value="flgK_1st_1"/>
    <property type="match status" value="1"/>
</dbReference>
<feature type="domain" description="Flagellar basal body rod protein N-terminal" evidence="8">
    <location>
        <begin position="6"/>
        <end position="33"/>
    </location>
</feature>
<feature type="domain" description="Flagellar hook-associated protein 1 D2-like" evidence="10">
    <location>
        <begin position="327"/>
        <end position="410"/>
    </location>
</feature>
<name>A0AAP8MDZ3_9GAMM</name>
<dbReference type="NCBIfam" id="TIGR02492">
    <property type="entry name" value="flgK_ends"/>
    <property type="match status" value="1"/>
</dbReference>
<protein>
    <recommendedName>
        <fullName evidence="4 7">Flagellar hook-associated protein 1</fullName>
        <shortName evidence="7">HAP1</shortName>
    </recommendedName>
</protein>
<keyword evidence="6 7" id="KW-0975">Bacterial flagellum</keyword>
<dbReference type="PANTHER" id="PTHR30033:SF1">
    <property type="entry name" value="FLAGELLAR HOOK-ASSOCIATED PROTEIN 1"/>
    <property type="match status" value="1"/>
</dbReference>
<dbReference type="Proteomes" id="UP000235162">
    <property type="component" value="Unassembled WGS sequence"/>
</dbReference>
<evidence type="ECO:0000259" key="11">
    <source>
        <dbReference type="Pfam" id="PF22638"/>
    </source>
</evidence>
<dbReference type="Pfam" id="PF22638">
    <property type="entry name" value="FlgK_D1"/>
    <property type="match status" value="1"/>
</dbReference>
<dbReference type="PRINTS" id="PR01005">
    <property type="entry name" value="FLGHOOKAP1"/>
</dbReference>
<dbReference type="RefSeq" id="WP_084198726.1">
    <property type="nucleotide sequence ID" value="NZ_BMYL01000002.1"/>
</dbReference>
<dbReference type="GO" id="GO:0005576">
    <property type="term" value="C:extracellular region"/>
    <property type="evidence" value="ECO:0007669"/>
    <property type="project" value="UniProtKB-SubCell"/>
</dbReference>
<comment type="similarity">
    <text evidence="3 7">Belongs to the flagella basal body rod proteins family.</text>
</comment>
<proteinExistence type="inferred from homology"/>
<evidence type="ECO:0000259" key="10">
    <source>
        <dbReference type="Pfam" id="PF21158"/>
    </source>
</evidence>
<sequence length="540" mass="56727">MSIFSTGLSGLNAAQAALNVTSRNISNVYTPGYNRELTVLEDSVVSGGASVSAIQRQFNAFTAGQLNQATTRLEFYQVYATNTSQIDDLLADQDSGLSALMQRFFSSVSDLAAAPSDPAARQGVLGAGNSLATQFRSVSGFLEDMARGIDIQLAQEVDLVNNKADLIANLNEQITVTLARTGELPNALMNQRDQVIAELSEIVDTRVLVQGDGTYSVSIGNGQPLVSGDNAYELSVVDASDDSSRKAIGYRDSGGNILELEDDSFDGGRIGGLLAFRSEVLDSARDSIGRLAVSVASAVNEQHRAGVDLNGDPGLDFFDIGSPSAFANDRNVGTAVFSAAFGDTVDLTGTSYEIRVVDAGTGEFSITRKDDQSTTMGFLDGANQLTVDGVVLTLDDPGLLADGDRYALQPTRFAASQFSTALVDIAQVAAGQSAATGDNLNALALQQLQSTDIVGGSASPGGGYAAILGDVGNRTNIAQINLEAQAGIRQQVRNLQQSESGVNLDEEAANLVRYQQYYQANARVIEVGTVIIDTLLGLRS</sequence>
<evidence type="ECO:0000256" key="4">
    <source>
        <dbReference type="ARBA" id="ARBA00016244"/>
    </source>
</evidence>
<evidence type="ECO:0000256" key="1">
    <source>
        <dbReference type="ARBA" id="ARBA00004365"/>
    </source>
</evidence>
<dbReference type="InterPro" id="IPR010930">
    <property type="entry name" value="Flg_bb/hook_C_dom"/>
</dbReference>
<keyword evidence="5 7" id="KW-0964">Secreted</keyword>
<evidence type="ECO:0000259" key="9">
    <source>
        <dbReference type="Pfam" id="PF06429"/>
    </source>
</evidence>
<evidence type="ECO:0000256" key="7">
    <source>
        <dbReference type="RuleBase" id="RU362065"/>
    </source>
</evidence>
<keyword evidence="12" id="KW-0969">Cilium</keyword>
<dbReference type="Pfam" id="PF06429">
    <property type="entry name" value="Flg_bbr_C"/>
    <property type="match status" value="1"/>
</dbReference>
<dbReference type="AlphaFoldDB" id="A0AAP8MDZ3"/>
<dbReference type="EMBL" id="PKUR01000002">
    <property type="protein sequence ID" value="PLW86078.1"/>
    <property type="molecule type" value="Genomic_DNA"/>
</dbReference>
<dbReference type="GO" id="GO:0005198">
    <property type="term" value="F:structural molecule activity"/>
    <property type="evidence" value="ECO:0007669"/>
    <property type="project" value="UniProtKB-UniRule"/>
</dbReference>